<reference evidence="2 3" key="2">
    <citation type="submission" date="2018-05" db="EMBL/GenBank/DDBJ databases">
        <authorList>
            <person name="Lanie J.A."/>
            <person name="Ng W.-L."/>
            <person name="Kazmierczak K.M."/>
            <person name="Andrzejewski T.M."/>
            <person name="Davidsen T.M."/>
            <person name="Wayne K.J."/>
            <person name="Tettelin H."/>
            <person name="Glass J.I."/>
            <person name="Rusch D."/>
            <person name="Podicherti R."/>
            <person name="Tsui H.-C.T."/>
            <person name="Winkler M.E."/>
        </authorList>
    </citation>
    <scope>NUCLEOTIDE SEQUENCE [LARGE SCALE GENOMIC DNA]</scope>
    <source>
        <strain evidence="2 3">C305</strain>
    </source>
</reference>
<protein>
    <recommendedName>
        <fullName evidence="1">Sporulation stage II protein D amidase enhancer LytB N-terminal domain-containing protein</fullName>
    </recommendedName>
</protein>
<feature type="domain" description="Sporulation stage II protein D amidase enhancer LytB N-terminal" evidence="1">
    <location>
        <begin position="122"/>
        <end position="209"/>
    </location>
</feature>
<dbReference type="InterPro" id="IPR013693">
    <property type="entry name" value="SpoIID/LytB_N"/>
</dbReference>
<gene>
    <name evidence="2" type="ORF">DIT68_14455</name>
</gene>
<evidence type="ECO:0000313" key="2">
    <source>
        <dbReference type="EMBL" id="PWH81890.1"/>
    </source>
</evidence>
<dbReference type="Pfam" id="PF08486">
    <property type="entry name" value="SpoIID"/>
    <property type="match status" value="1"/>
</dbReference>
<dbReference type="InterPro" id="IPR013486">
    <property type="entry name" value="SpoIID/LytB"/>
</dbReference>
<proteinExistence type="predicted"/>
<dbReference type="Proteomes" id="UP000245370">
    <property type="component" value="Unassembled WGS sequence"/>
</dbReference>
<dbReference type="EMBL" id="QFRJ01000015">
    <property type="protein sequence ID" value="PWH81890.1"/>
    <property type="molecule type" value="Genomic_DNA"/>
</dbReference>
<dbReference type="NCBIfam" id="TIGR02669">
    <property type="entry name" value="SpoIID_LytB"/>
    <property type="match status" value="1"/>
</dbReference>
<organism evidence="2 3">
    <name type="scientific">Brumimicrobium oceani</name>
    <dbReference type="NCBI Taxonomy" id="2100725"/>
    <lineage>
        <taxon>Bacteria</taxon>
        <taxon>Pseudomonadati</taxon>
        <taxon>Bacteroidota</taxon>
        <taxon>Flavobacteriia</taxon>
        <taxon>Flavobacteriales</taxon>
        <taxon>Crocinitomicaceae</taxon>
        <taxon>Brumimicrobium</taxon>
    </lineage>
</organism>
<reference evidence="2 3" key="1">
    <citation type="submission" date="2018-05" db="EMBL/GenBank/DDBJ databases">
        <title>Brumimicrobium oceani sp. nov., isolated from coastal sediment.</title>
        <authorList>
            <person name="Kou Y."/>
        </authorList>
    </citation>
    <scope>NUCLEOTIDE SEQUENCE [LARGE SCALE GENOMIC DNA]</scope>
    <source>
        <strain evidence="2 3">C305</strain>
    </source>
</reference>
<sequence>MRPIVLLFFLIFMSFSTFGNDIQIGVYRGYNIHRIDFSYNEGSYLIFGDTTAFGALLPNEFVSIKRVGNSVELKKGVRTIGTFKKVTLKPTGTENVLRLRPRSPVLKERKYNDGFIVFSGTKSLTIVNDVSYKHYLGGVVESEGGGGKHVEYYKAQAVISRTYAMKYLKRHQKEGFNLCDQVHCQAYHSKLIYTDDIRKAVNAVDGVYIMDTVSNTLIEGFFHANCGGQSSSSDYVWKEDIPYLQPFKDTFCIYTRQATWEKRIPKIEWRKFLVNNYFYPIEDSLYRSIMYTFEQEDRKAFYISPHLGIPLRDLRYHFKLRSTYFSCTPDGQDVLLKGKGFGHGVGLCQEGAMGMANKGLNYQQILSFYFEGIEFRHYFEKLFFNQGPYKVGDF</sequence>
<comment type="caution">
    <text evidence="2">The sequence shown here is derived from an EMBL/GenBank/DDBJ whole genome shotgun (WGS) entry which is preliminary data.</text>
</comment>
<evidence type="ECO:0000259" key="1">
    <source>
        <dbReference type="Pfam" id="PF08486"/>
    </source>
</evidence>
<dbReference type="GO" id="GO:0030435">
    <property type="term" value="P:sporulation resulting in formation of a cellular spore"/>
    <property type="evidence" value="ECO:0007669"/>
    <property type="project" value="InterPro"/>
</dbReference>
<keyword evidence="3" id="KW-1185">Reference proteome</keyword>
<name>A0A2U2X298_9FLAO</name>
<evidence type="ECO:0000313" key="3">
    <source>
        <dbReference type="Proteomes" id="UP000245370"/>
    </source>
</evidence>
<accession>A0A2U2X298</accession>
<dbReference type="AlphaFoldDB" id="A0A2U2X298"/>